<keyword evidence="3 5" id="KW-1133">Transmembrane helix</keyword>
<evidence type="ECO:0000256" key="5">
    <source>
        <dbReference type="SAM" id="Phobius"/>
    </source>
</evidence>
<feature type="domain" description="SAP" evidence="6">
    <location>
        <begin position="58"/>
        <end position="92"/>
    </location>
</feature>
<keyword evidence="4 5" id="KW-0472">Membrane</keyword>
<dbReference type="Pfam" id="PF02037">
    <property type="entry name" value="SAP"/>
    <property type="match status" value="1"/>
</dbReference>
<dbReference type="InterPro" id="IPR007829">
    <property type="entry name" value="TM2"/>
</dbReference>
<dbReference type="InterPro" id="IPR036361">
    <property type="entry name" value="SAP_dom_sf"/>
</dbReference>
<dbReference type="Pfam" id="PF05154">
    <property type="entry name" value="TM2"/>
    <property type="match status" value="1"/>
</dbReference>
<organism evidence="7 8">
    <name type="scientific">Pediococcus stilesii</name>
    <dbReference type="NCBI Taxonomy" id="331679"/>
    <lineage>
        <taxon>Bacteria</taxon>
        <taxon>Bacillati</taxon>
        <taxon>Bacillota</taxon>
        <taxon>Bacilli</taxon>
        <taxon>Lactobacillales</taxon>
        <taxon>Lactobacillaceae</taxon>
        <taxon>Pediococcus</taxon>
    </lineage>
</organism>
<evidence type="ECO:0000256" key="4">
    <source>
        <dbReference type="ARBA" id="ARBA00023136"/>
    </source>
</evidence>
<sequence>MIKTTDVYLLKLLDNNDDLSDSKKETLLYLWNIDFDKSLNKLFENRLISKSNEPKFTLPKLKIPEIKEILRKHSLKLSGNKSTLIERLLEEVTPSELKKDVSLFVYKPTKQGCQIIDEKKNIIFIIENHLLNGMPANVSLSVIESFASKNNINDPVELYVRFGDSVISEMYNTNDLWAPMGVAASISNFLIKQHNYELSLYYAVLSVYISLNNFVFNPYTNDLVGPFEASLIQRSCDLTEAPNNTIEKIADVIIEKFPLKNVDMLSEEKVKQAILAYAYKDTFKIEQLNKRYQRDPSPSNFMFTESDISDETINQNDVSMYQAETPQTDDHESSIENIPVDYGNTSCVNQKSLTITYILCIFLGIFGAHRYYVGKIPSAVVMTLITLLTFGFGVFVTVIWEIIDLFLIPSWIDEI</sequence>
<dbReference type="SMART" id="SM00513">
    <property type="entry name" value="SAP"/>
    <property type="match status" value="1"/>
</dbReference>
<evidence type="ECO:0000256" key="1">
    <source>
        <dbReference type="ARBA" id="ARBA00004141"/>
    </source>
</evidence>
<name>A0A0R2L089_9LACO</name>
<evidence type="ECO:0000313" key="8">
    <source>
        <dbReference type="Proteomes" id="UP000051859"/>
    </source>
</evidence>
<proteinExistence type="predicted"/>
<dbReference type="Proteomes" id="UP000051859">
    <property type="component" value="Unassembled WGS sequence"/>
</dbReference>
<dbReference type="InterPro" id="IPR050932">
    <property type="entry name" value="TM2D1-3-like"/>
</dbReference>
<accession>A0A0R2L089</accession>
<keyword evidence="8" id="KW-1185">Reference proteome</keyword>
<protein>
    <recommendedName>
        <fullName evidence="6">SAP domain-containing protein</fullName>
    </recommendedName>
</protein>
<comment type="subcellular location">
    <subcellularLocation>
        <location evidence="1">Membrane</location>
        <topology evidence="1">Multi-pass membrane protein</topology>
    </subcellularLocation>
</comment>
<gene>
    <name evidence="7" type="ORF">IV81_GL000005</name>
</gene>
<dbReference type="Gene3D" id="1.10.720.30">
    <property type="entry name" value="SAP domain"/>
    <property type="match status" value="1"/>
</dbReference>
<evidence type="ECO:0000256" key="3">
    <source>
        <dbReference type="ARBA" id="ARBA00022989"/>
    </source>
</evidence>
<feature type="transmembrane region" description="Helical" evidence="5">
    <location>
        <begin position="380"/>
        <end position="403"/>
    </location>
</feature>
<dbReference type="PROSITE" id="PS50800">
    <property type="entry name" value="SAP"/>
    <property type="match status" value="1"/>
</dbReference>
<dbReference type="PATRIC" id="fig|331679.3.peg.6"/>
<comment type="caution">
    <text evidence="7">The sequence shown here is derived from an EMBL/GenBank/DDBJ whole genome shotgun (WGS) entry which is preliminary data.</text>
</comment>
<dbReference type="STRING" id="331679.IV81_GL000005"/>
<dbReference type="InterPro" id="IPR003034">
    <property type="entry name" value="SAP_dom"/>
</dbReference>
<dbReference type="SUPFAM" id="SSF68906">
    <property type="entry name" value="SAP domain"/>
    <property type="match status" value="1"/>
</dbReference>
<evidence type="ECO:0000259" key="6">
    <source>
        <dbReference type="PROSITE" id="PS50800"/>
    </source>
</evidence>
<dbReference type="RefSeq" id="WP_083484655.1">
    <property type="nucleotide sequence ID" value="NZ_JQBX01000001.1"/>
</dbReference>
<feature type="transmembrane region" description="Helical" evidence="5">
    <location>
        <begin position="354"/>
        <end position="373"/>
    </location>
</feature>
<keyword evidence="2 5" id="KW-0812">Transmembrane</keyword>
<dbReference type="PANTHER" id="PTHR21016">
    <property type="entry name" value="BETA-AMYLOID BINDING PROTEIN-RELATED"/>
    <property type="match status" value="1"/>
</dbReference>
<reference evidence="7 8" key="1">
    <citation type="journal article" date="2015" name="Genome Announc.">
        <title>Expanding the biotechnology potential of lactobacilli through comparative genomics of 213 strains and associated genera.</title>
        <authorList>
            <person name="Sun Z."/>
            <person name="Harris H.M."/>
            <person name="McCann A."/>
            <person name="Guo C."/>
            <person name="Argimon S."/>
            <person name="Zhang W."/>
            <person name="Yang X."/>
            <person name="Jeffery I.B."/>
            <person name="Cooney J.C."/>
            <person name="Kagawa T.F."/>
            <person name="Liu W."/>
            <person name="Song Y."/>
            <person name="Salvetti E."/>
            <person name="Wrobel A."/>
            <person name="Rasinkangas P."/>
            <person name="Parkhill J."/>
            <person name="Rea M.C."/>
            <person name="O'Sullivan O."/>
            <person name="Ritari J."/>
            <person name="Douillard F.P."/>
            <person name="Paul Ross R."/>
            <person name="Yang R."/>
            <person name="Briner A.E."/>
            <person name="Felis G.E."/>
            <person name="de Vos W.M."/>
            <person name="Barrangou R."/>
            <person name="Klaenhammer T.R."/>
            <person name="Caufield P.W."/>
            <person name="Cui Y."/>
            <person name="Zhang H."/>
            <person name="O'Toole P.W."/>
        </authorList>
    </citation>
    <scope>NUCLEOTIDE SEQUENCE [LARGE SCALE GENOMIC DNA]</scope>
    <source>
        <strain evidence="7 8">DSM 18001</strain>
    </source>
</reference>
<dbReference type="EMBL" id="JQBX01000001">
    <property type="protein sequence ID" value="KRN95123.1"/>
    <property type="molecule type" value="Genomic_DNA"/>
</dbReference>
<dbReference type="PANTHER" id="PTHR21016:SF25">
    <property type="entry name" value="TM2 DOMAIN-CONTAINING PROTEIN DDB_G0277895-RELATED"/>
    <property type="match status" value="1"/>
</dbReference>
<evidence type="ECO:0000313" key="7">
    <source>
        <dbReference type="EMBL" id="KRN95123.1"/>
    </source>
</evidence>
<evidence type="ECO:0000256" key="2">
    <source>
        <dbReference type="ARBA" id="ARBA00022692"/>
    </source>
</evidence>
<dbReference type="AlphaFoldDB" id="A0A0R2L089"/>
<dbReference type="GO" id="GO:0016020">
    <property type="term" value="C:membrane"/>
    <property type="evidence" value="ECO:0007669"/>
    <property type="project" value="UniProtKB-SubCell"/>
</dbReference>